<evidence type="ECO:0000256" key="8">
    <source>
        <dbReference type="ARBA" id="ARBA00022679"/>
    </source>
</evidence>
<dbReference type="OrthoDB" id="9781305at2"/>
<dbReference type="RefSeq" id="WP_089082528.1">
    <property type="nucleotide sequence ID" value="NZ_AP018823.1"/>
</dbReference>
<reference evidence="18" key="1">
    <citation type="journal article" date="2017" name="Biotechnol. Biofuels">
        <title>Evaluation of environmental bacterial communities as a factor affecting the growth of duckweed Lemna minor.</title>
        <authorList>
            <person name="Ishizawa H."/>
            <person name="Kuroda M."/>
            <person name="Morikawa M."/>
            <person name="Ike M."/>
        </authorList>
    </citation>
    <scope>NUCLEOTIDE SEQUENCE [LARGE SCALE GENOMIC DNA]</scope>
    <source>
        <strain evidence="18">H3</strain>
    </source>
</reference>
<evidence type="ECO:0000256" key="1">
    <source>
        <dbReference type="ARBA" id="ARBA00001206"/>
    </source>
</evidence>
<evidence type="ECO:0000256" key="13">
    <source>
        <dbReference type="ARBA" id="ARBA00022993"/>
    </source>
</evidence>
<keyword evidence="12 16" id="KW-0630">Potassium</keyword>
<evidence type="ECO:0000313" key="17">
    <source>
        <dbReference type="EMBL" id="BBF87397.1"/>
    </source>
</evidence>
<protein>
    <recommendedName>
        <fullName evidence="15 16">Type III pantothenate kinase</fullName>
        <ecNumber evidence="6 16">2.7.1.33</ecNumber>
    </recommendedName>
    <alternativeName>
        <fullName evidence="16">PanK-III</fullName>
    </alternativeName>
    <alternativeName>
        <fullName evidence="16">Pantothenic acid kinase</fullName>
    </alternativeName>
</protein>
<evidence type="ECO:0000256" key="10">
    <source>
        <dbReference type="ARBA" id="ARBA00022777"/>
    </source>
</evidence>
<comment type="subcellular location">
    <subcellularLocation>
        <location evidence="3 16">Cytoplasm</location>
    </subcellularLocation>
</comment>
<dbReference type="GO" id="GO:0005737">
    <property type="term" value="C:cytoplasm"/>
    <property type="evidence" value="ECO:0007669"/>
    <property type="project" value="UniProtKB-SubCell"/>
</dbReference>
<dbReference type="Pfam" id="PF03309">
    <property type="entry name" value="Pan_kinase"/>
    <property type="match status" value="1"/>
</dbReference>
<reference evidence="17 18" key="2">
    <citation type="journal article" date="2017" name="Genome Announc.">
        <title>Draft genome sequence of Aquitalea magnusonii strain H3, a plant growth-promoting bacterium of duckweed Lemna minor.</title>
        <authorList>
            <person name="Ishizawa H."/>
            <person name="Kuroda M."/>
            <person name="Ike M."/>
        </authorList>
    </citation>
    <scope>NUCLEOTIDE SEQUENCE [LARGE SCALE GENOMIC DNA]</scope>
    <source>
        <strain evidence="17 18">H3</strain>
    </source>
</reference>
<evidence type="ECO:0000256" key="3">
    <source>
        <dbReference type="ARBA" id="ARBA00004496"/>
    </source>
</evidence>
<comment type="catalytic activity">
    <reaction evidence="1 16">
        <text>(R)-pantothenate + ATP = (R)-4'-phosphopantothenate + ADP + H(+)</text>
        <dbReference type="Rhea" id="RHEA:16373"/>
        <dbReference type="ChEBI" id="CHEBI:10986"/>
        <dbReference type="ChEBI" id="CHEBI:15378"/>
        <dbReference type="ChEBI" id="CHEBI:29032"/>
        <dbReference type="ChEBI" id="CHEBI:30616"/>
        <dbReference type="ChEBI" id="CHEBI:456216"/>
        <dbReference type="EC" id="2.7.1.33"/>
    </reaction>
</comment>
<sequence length="238" mass="24745">MKLLLDAGNSRLKWGVHDGQGWQAQGAVAHAQIASLASQWANWPIRSVHAASVAHPAVADAITQATPCAVQWVRSAASFADVRNHYRNPAEQGADRWLAVLAARSLCTADVVVACAGTALTVEALTAEGDYLGGMILPGQALMLRSLAQGTAQLDRMPGQVTAFPQGTEDALASGVLAAQCGAIERMCRQLAHHTGRAMPQLLLTGGDAASIAAQLAVPATIVDNLVLMGLLRVACES</sequence>
<dbReference type="PANTHER" id="PTHR34265:SF1">
    <property type="entry name" value="TYPE III PANTOTHENATE KINASE"/>
    <property type="match status" value="1"/>
</dbReference>
<evidence type="ECO:0000256" key="4">
    <source>
        <dbReference type="ARBA" id="ARBA00005225"/>
    </source>
</evidence>
<evidence type="ECO:0000256" key="7">
    <source>
        <dbReference type="ARBA" id="ARBA00022490"/>
    </source>
</evidence>
<reference evidence="18" key="3">
    <citation type="journal article" date="2017" name="Plant Physiol. Biochem.">
        <title>Differential oxidative and antioxidative response of duckweed Lemna minor toward plant growth promoting/inhibiting bacteria.</title>
        <authorList>
            <person name="Ishizawa H."/>
            <person name="Kuroda M."/>
            <person name="Morikawa M."/>
            <person name="Ike M."/>
        </authorList>
    </citation>
    <scope>NUCLEOTIDE SEQUENCE [LARGE SCALE GENOMIC DNA]</scope>
    <source>
        <strain evidence="18">H3</strain>
    </source>
</reference>
<dbReference type="EC" id="2.7.1.33" evidence="6 16"/>
<dbReference type="AlphaFoldDB" id="A0A3G9GS78"/>
<evidence type="ECO:0000256" key="5">
    <source>
        <dbReference type="ARBA" id="ARBA00011738"/>
    </source>
</evidence>
<keyword evidence="10 16" id="KW-0418">Kinase</keyword>
<dbReference type="HAMAP" id="MF_01274">
    <property type="entry name" value="Pantothen_kinase_3"/>
    <property type="match status" value="1"/>
</dbReference>
<keyword evidence="18" id="KW-1185">Reference proteome</keyword>
<dbReference type="GO" id="GO:0015937">
    <property type="term" value="P:coenzyme A biosynthetic process"/>
    <property type="evidence" value="ECO:0007669"/>
    <property type="project" value="UniProtKB-UniRule"/>
</dbReference>
<dbReference type="CDD" id="cd24015">
    <property type="entry name" value="ASKHA_NBD_PanK-III"/>
    <property type="match status" value="1"/>
</dbReference>
<gene>
    <name evidence="16" type="primary">coaX</name>
    <name evidence="17" type="ORF">DLM_3813</name>
</gene>
<comment type="cofactor">
    <cofactor evidence="16">
        <name>NH4(+)</name>
        <dbReference type="ChEBI" id="CHEBI:28938"/>
    </cofactor>
    <cofactor evidence="16">
        <name>K(+)</name>
        <dbReference type="ChEBI" id="CHEBI:29103"/>
    </cofactor>
    <text evidence="16">A monovalent cation. Ammonium or potassium.</text>
</comment>
<keyword evidence="8 16" id="KW-0808">Transferase</keyword>
<dbReference type="GO" id="GO:0004594">
    <property type="term" value="F:pantothenate kinase activity"/>
    <property type="evidence" value="ECO:0007669"/>
    <property type="project" value="UniProtKB-UniRule"/>
</dbReference>
<evidence type="ECO:0000313" key="18">
    <source>
        <dbReference type="Proteomes" id="UP000198290"/>
    </source>
</evidence>
<evidence type="ECO:0000256" key="14">
    <source>
        <dbReference type="ARBA" id="ARBA00038036"/>
    </source>
</evidence>
<evidence type="ECO:0000256" key="6">
    <source>
        <dbReference type="ARBA" id="ARBA00012102"/>
    </source>
</evidence>
<feature type="binding site" evidence="16">
    <location>
        <begin position="93"/>
        <end position="96"/>
    </location>
    <ligand>
        <name>substrate</name>
    </ligand>
</feature>
<comment type="function">
    <text evidence="16">Catalyzes the phosphorylation of pantothenate (Pan), the first step in CoA biosynthesis.</text>
</comment>
<dbReference type="STRING" id="332411.VI06_05975"/>
<dbReference type="Gene3D" id="3.30.420.40">
    <property type="match status" value="2"/>
</dbReference>
<comment type="pathway">
    <text evidence="4 16">Cofactor biosynthesis; coenzyme A biosynthesis; CoA from (R)-pantothenate: step 1/5.</text>
</comment>
<keyword evidence="9 16" id="KW-0547">Nucleotide-binding</keyword>
<accession>A0A3G9GS78</accession>
<comment type="caution">
    <text evidence="16">Lacks conserved residue(s) required for the propagation of feature annotation.</text>
</comment>
<keyword evidence="11 16" id="KW-0067">ATP-binding</keyword>
<comment type="similarity">
    <text evidence="14 16">Belongs to the type III pantothenate kinase family.</text>
</comment>
<dbReference type="GO" id="GO:0005524">
    <property type="term" value="F:ATP binding"/>
    <property type="evidence" value="ECO:0007669"/>
    <property type="project" value="UniProtKB-UniRule"/>
</dbReference>
<feature type="binding site" evidence="16">
    <location>
        <position position="118"/>
    </location>
    <ligand>
        <name>ATP</name>
        <dbReference type="ChEBI" id="CHEBI:30616"/>
    </ligand>
</feature>
<dbReference type="Proteomes" id="UP000198290">
    <property type="component" value="Chromosome"/>
</dbReference>
<evidence type="ECO:0000256" key="2">
    <source>
        <dbReference type="ARBA" id="ARBA00001958"/>
    </source>
</evidence>
<dbReference type="SUPFAM" id="SSF53067">
    <property type="entry name" value="Actin-like ATPase domain"/>
    <property type="match status" value="2"/>
</dbReference>
<feature type="binding site" evidence="16">
    <location>
        <position position="168"/>
    </location>
    <ligand>
        <name>substrate</name>
    </ligand>
</feature>
<dbReference type="PANTHER" id="PTHR34265">
    <property type="entry name" value="TYPE III PANTOTHENATE KINASE"/>
    <property type="match status" value="1"/>
</dbReference>
<dbReference type="EMBL" id="AP018823">
    <property type="protein sequence ID" value="BBF87397.1"/>
    <property type="molecule type" value="Genomic_DNA"/>
</dbReference>
<feature type="binding site" evidence="16">
    <location>
        <position position="86"/>
    </location>
    <ligand>
        <name>substrate</name>
    </ligand>
</feature>
<evidence type="ECO:0000256" key="9">
    <source>
        <dbReference type="ARBA" id="ARBA00022741"/>
    </source>
</evidence>
<evidence type="ECO:0000256" key="11">
    <source>
        <dbReference type="ARBA" id="ARBA00022840"/>
    </source>
</evidence>
<keyword evidence="13 16" id="KW-0173">Coenzyme A biosynthesis</keyword>
<dbReference type="InterPro" id="IPR004619">
    <property type="entry name" value="Type_III_PanK"/>
</dbReference>
<dbReference type="KEGG" id="amah:DLM_3813"/>
<dbReference type="UniPathway" id="UPA00241">
    <property type="reaction ID" value="UER00352"/>
</dbReference>
<organism evidence="17 18">
    <name type="scientific">Aquitalea magnusonii</name>
    <dbReference type="NCBI Taxonomy" id="332411"/>
    <lineage>
        <taxon>Bacteria</taxon>
        <taxon>Pseudomonadati</taxon>
        <taxon>Pseudomonadota</taxon>
        <taxon>Betaproteobacteria</taxon>
        <taxon>Neisseriales</taxon>
        <taxon>Chromobacteriaceae</taxon>
        <taxon>Aquitalea</taxon>
    </lineage>
</organism>
<evidence type="ECO:0000256" key="15">
    <source>
        <dbReference type="ARBA" id="ARBA00040883"/>
    </source>
</evidence>
<name>A0A3G9GS78_9NEIS</name>
<dbReference type="InterPro" id="IPR043129">
    <property type="entry name" value="ATPase_NBD"/>
</dbReference>
<evidence type="ECO:0000256" key="12">
    <source>
        <dbReference type="ARBA" id="ARBA00022958"/>
    </source>
</evidence>
<feature type="binding site" evidence="16">
    <location>
        <begin position="6"/>
        <end position="13"/>
    </location>
    <ligand>
        <name>ATP</name>
        <dbReference type="ChEBI" id="CHEBI:30616"/>
    </ligand>
</feature>
<comment type="subunit">
    <text evidence="5 16">Homodimer.</text>
</comment>
<feature type="active site" description="Proton acceptor" evidence="16">
    <location>
        <position position="95"/>
    </location>
</feature>
<dbReference type="NCBIfam" id="TIGR00671">
    <property type="entry name" value="baf"/>
    <property type="match status" value="1"/>
</dbReference>
<keyword evidence="7 16" id="KW-0963">Cytoplasm</keyword>
<proteinExistence type="inferred from homology"/>
<evidence type="ECO:0000256" key="16">
    <source>
        <dbReference type="HAMAP-Rule" id="MF_01274"/>
    </source>
</evidence>
<comment type="cofactor">
    <cofactor evidence="2">
        <name>K(+)</name>
        <dbReference type="ChEBI" id="CHEBI:29103"/>
    </cofactor>
</comment>